<dbReference type="Proteomes" id="UP000800200">
    <property type="component" value="Unassembled WGS sequence"/>
</dbReference>
<organism evidence="2 3">
    <name type="scientific">Zopfia rhizophila CBS 207.26</name>
    <dbReference type="NCBI Taxonomy" id="1314779"/>
    <lineage>
        <taxon>Eukaryota</taxon>
        <taxon>Fungi</taxon>
        <taxon>Dikarya</taxon>
        <taxon>Ascomycota</taxon>
        <taxon>Pezizomycotina</taxon>
        <taxon>Dothideomycetes</taxon>
        <taxon>Dothideomycetes incertae sedis</taxon>
        <taxon>Zopfiaceae</taxon>
        <taxon>Zopfia</taxon>
    </lineage>
</organism>
<evidence type="ECO:0000313" key="2">
    <source>
        <dbReference type="EMBL" id="KAF2174598.1"/>
    </source>
</evidence>
<feature type="signal peptide" evidence="1">
    <location>
        <begin position="1"/>
        <end position="17"/>
    </location>
</feature>
<reference evidence="2" key="1">
    <citation type="journal article" date="2020" name="Stud. Mycol.">
        <title>101 Dothideomycetes genomes: a test case for predicting lifestyles and emergence of pathogens.</title>
        <authorList>
            <person name="Haridas S."/>
            <person name="Albert R."/>
            <person name="Binder M."/>
            <person name="Bloem J."/>
            <person name="Labutti K."/>
            <person name="Salamov A."/>
            <person name="Andreopoulos B."/>
            <person name="Baker S."/>
            <person name="Barry K."/>
            <person name="Bills G."/>
            <person name="Bluhm B."/>
            <person name="Cannon C."/>
            <person name="Castanera R."/>
            <person name="Culley D."/>
            <person name="Daum C."/>
            <person name="Ezra D."/>
            <person name="Gonzalez J."/>
            <person name="Henrissat B."/>
            <person name="Kuo A."/>
            <person name="Liang C."/>
            <person name="Lipzen A."/>
            <person name="Lutzoni F."/>
            <person name="Magnuson J."/>
            <person name="Mondo S."/>
            <person name="Nolan M."/>
            <person name="Ohm R."/>
            <person name="Pangilinan J."/>
            <person name="Park H.-J."/>
            <person name="Ramirez L."/>
            <person name="Alfaro M."/>
            <person name="Sun H."/>
            <person name="Tritt A."/>
            <person name="Yoshinaga Y."/>
            <person name="Zwiers L.-H."/>
            <person name="Turgeon B."/>
            <person name="Goodwin S."/>
            <person name="Spatafora J."/>
            <person name="Crous P."/>
            <person name="Grigoriev I."/>
        </authorList>
    </citation>
    <scope>NUCLEOTIDE SEQUENCE</scope>
    <source>
        <strain evidence="2">CBS 207.26</strain>
    </source>
</reference>
<dbReference type="Gene3D" id="3.30.1330.40">
    <property type="entry name" value="RutC-like"/>
    <property type="match status" value="1"/>
</dbReference>
<gene>
    <name evidence="2" type="ORF">K469DRAFT_648146</name>
</gene>
<name>A0A6A6D817_9PEZI</name>
<dbReference type="OrthoDB" id="309640at2759"/>
<dbReference type="SUPFAM" id="SSF55298">
    <property type="entry name" value="YjgF-like"/>
    <property type="match status" value="1"/>
</dbReference>
<evidence type="ECO:0000313" key="3">
    <source>
        <dbReference type="Proteomes" id="UP000800200"/>
    </source>
</evidence>
<feature type="chain" id="PRO_5025670219" evidence="1">
    <location>
        <begin position="18"/>
        <end position="171"/>
    </location>
</feature>
<dbReference type="InterPro" id="IPR006175">
    <property type="entry name" value="YjgF/YER057c/UK114"/>
</dbReference>
<dbReference type="AlphaFoldDB" id="A0A6A6D817"/>
<accession>A0A6A6D817</accession>
<dbReference type="Pfam" id="PF01042">
    <property type="entry name" value="Ribonuc_L-PSP"/>
    <property type="match status" value="1"/>
</dbReference>
<proteinExistence type="predicted"/>
<keyword evidence="3" id="KW-1185">Reference proteome</keyword>
<protein>
    <submittedName>
        <fullName evidence="2">YjgF-like protein</fullName>
    </submittedName>
</protein>
<dbReference type="CDD" id="cd00448">
    <property type="entry name" value="YjgF_YER057c_UK114_family"/>
    <property type="match status" value="1"/>
</dbReference>
<evidence type="ECO:0000256" key="1">
    <source>
        <dbReference type="SAM" id="SignalP"/>
    </source>
</evidence>
<dbReference type="EMBL" id="ML994816">
    <property type="protein sequence ID" value="KAF2174598.1"/>
    <property type="molecule type" value="Genomic_DNA"/>
</dbReference>
<sequence length="171" mass="19151">MRLQAITLLQLFGLGLAQLEPNFTSSSGVSIFNPSSFFDPTGPWSLMSKAGDTLYIAGMRGIFPSNNTLAPVGLPRIRQAYQNMAALAELAGADLNACVRLVVYTTDMFRYRPICNQVQIELWGNDTNRYPPRTIIEVDRLNDDDIVEVEGTFYVPQKKDDDDDDDDDDDY</sequence>
<dbReference type="InterPro" id="IPR035959">
    <property type="entry name" value="RutC-like_sf"/>
</dbReference>
<keyword evidence="1" id="KW-0732">Signal</keyword>